<evidence type="ECO:0000313" key="8">
    <source>
        <dbReference type="Proteomes" id="UP000822476"/>
    </source>
</evidence>
<evidence type="ECO:0000256" key="4">
    <source>
        <dbReference type="ARBA" id="ARBA00023242"/>
    </source>
</evidence>
<dbReference type="SMART" id="SM00353">
    <property type="entry name" value="HLH"/>
    <property type="match status" value="1"/>
</dbReference>
<dbReference type="OrthoDB" id="6371181at2759"/>
<comment type="caution">
    <text evidence="7">The sequence shown here is derived from an EMBL/GenBank/DDBJ whole genome shotgun (WGS) entry which is preliminary data.</text>
</comment>
<feature type="region of interest" description="Disordered" evidence="5">
    <location>
        <begin position="338"/>
        <end position="363"/>
    </location>
</feature>
<comment type="subcellular location">
    <subcellularLocation>
        <location evidence="1">Nucleus</location>
    </subcellularLocation>
</comment>
<feature type="compositionally biased region" description="Polar residues" evidence="5">
    <location>
        <begin position="342"/>
        <end position="353"/>
    </location>
</feature>
<dbReference type="InterPro" id="IPR011598">
    <property type="entry name" value="bHLH_dom"/>
</dbReference>
<dbReference type="EMBL" id="JTDE01001213">
    <property type="protein sequence ID" value="KAF7259408.1"/>
    <property type="molecule type" value="Genomic_DNA"/>
</dbReference>
<keyword evidence="2" id="KW-0805">Transcription regulation</keyword>
<evidence type="ECO:0000256" key="1">
    <source>
        <dbReference type="ARBA" id="ARBA00004123"/>
    </source>
</evidence>
<dbReference type="AlphaFoldDB" id="A0A8S9Z6I4"/>
<organism evidence="7 8">
    <name type="scientific">Paragonimus skrjabini miyazakii</name>
    <dbReference type="NCBI Taxonomy" id="59628"/>
    <lineage>
        <taxon>Eukaryota</taxon>
        <taxon>Metazoa</taxon>
        <taxon>Spiralia</taxon>
        <taxon>Lophotrochozoa</taxon>
        <taxon>Platyhelminthes</taxon>
        <taxon>Trematoda</taxon>
        <taxon>Digenea</taxon>
        <taxon>Plagiorchiida</taxon>
        <taxon>Troglotremata</taxon>
        <taxon>Troglotrematidae</taxon>
        <taxon>Paragonimus</taxon>
    </lineage>
</organism>
<dbReference type="InterPro" id="IPR050370">
    <property type="entry name" value="HES_HEY"/>
</dbReference>
<gene>
    <name evidence="7" type="ORF">EG68_03450</name>
</gene>
<dbReference type="Pfam" id="PF00010">
    <property type="entry name" value="HLH"/>
    <property type="match status" value="1"/>
</dbReference>
<protein>
    <recommendedName>
        <fullName evidence="6">BHLH domain-containing protein</fullName>
    </recommendedName>
</protein>
<proteinExistence type="predicted"/>
<evidence type="ECO:0000313" key="7">
    <source>
        <dbReference type="EMBL" id="KAF7259408.1"/>
    </source>
</evidence>
<keyword evidence="3" id="KW-0804">Transcription</keyword>
<evidence type="ECO:0000256" key="2">
    <source>
        <dbReference type="ARBA" id="ARBA00023015"/>
    </source>
</evidence>
<dbReference type="Gene3D" id="4.10.280.10">
    <property type="entry name" value="Helix-loop-helix DNA-binding domain"/>
    <property type="match status" value="1"/>
</dbReference>
<dbReference type="GO" id="GO:0003677">
    <property type="term" value="F:DNA binding"/>
    <property type="evidence" value="ECO:0007669"/>
    <property type="project" value="InterPro"/>
</dbReference>
<keyword evidence="4" id="KW-0539">Nucleus</keyword>
<feature type="compositionally biased region" description="Polar residues" evidence="5">
    <location>
        <begin position="32"/>
        <end position="41"/>
    </location>
</feature>
<feature type="region of interest" description="Disordered" evidence="5">
    <location>
        <begin position="24"/>
        <end position="71"/>
    </location>
</feature>
<dbReference type="GO" id="GO:0006355">
    <property type="term" value="P:regulation of DNA-templated transcription"/>
    <property type="evidence" value="ECO:0007669"/>
    <property type="project" value="InterPro"/>
</dbReference>
<dbReference type="GO" id="GO:0046983">
    <property type="term" value="F:protein dimerization activity"/>
    <property type="evidence" value="ECO:0007669"/>
    <property type="project" value="InterPro"/>
</dbReference>
<name>A0A8S9Z6I4_9TREM</name>
<dbReference type="SUPFAM" id="SSF47459">
    <property type="entry name" value="HLH, helix-loop-helix DNA-binding domain"/>
    <property type="match status" value="1"/>
</dbReference>
<accession>A0A8S9Z6I4</accession>
<dbReference type="SUPFAM" id="SSF158457">
    <property type="entry name" value="Orange domain-like"/>
    <property type="match status" value="1"/>
</dbReference>
<keyword evidence="8" id="KW-1185">Reference proteome</keyword>
<sequence length="531" mass="59048">MPGSTQMRHGATYGTDFDVSHRNMLVNGGQGKTTHATSIDASSEECGNEDPGSPYTPVPGTDRKRRRGVIEKRRRDRINCSLYDLKRLIPDMTRKPGSAKLEKAEILQSTVDFLQKLYREGHVLGSEARAIELRRAGFKECLMEVTRLLSTYEGVGVHCEEMRRALLAHLHQHEQQREFEFKTYLANVAAVAHALGAQDTSGSVPSSAPHLWAAPTERFTHSDQTQANYTPAYCDSKRLTTHTPRYPVQTGPHHSSIPSHLSGVPATSSFSSTHPFYPSMTNNQIKQSPHKDLNRYPHVSGISHNSHCFQPQQSLMNVSTYSRSTQPQPTMNMAQIPVSLGPNESQSTSSPPFHSTPEDTELHTSPQMLSRLIGLNESHGDVNGKHVTGEFEGIGKATEHHCSILAQLKPESNTPLKCDSYTHGAHGIKPTIRGNSEDAAFSSGTHQLHELTVRPSSVSSISDRMCTLEQTVQQACAHNPSPAHRYQDRAQYPQGETYMNSTKPFEWDRASVETTDTSYGHPYWQYPFQTL</sequence>
<dbReference type="PROSITE" id="PS50888">
    <property type="entry name" value="BHLH"/>
    <property type="match status" value="1"/>
</dbReference>
<reference evidence="7" key="1">
    <citation type="submission" date="2019-07" db="EMBL/GenBank/DDBJ databases">
        <title>Annotation for the trematode Paragonimus miyazaki's.</title>
        <authorList>
            <person name="Choi Y.-J."/>
        </authorList>
    </citation>
    <scope>NUCLEOTIDE SEQUENCE</scope>
    <source>
        <strain evidence="7">Japan</strain>
    </source>
</reference>
<dbReference type="Pfam" id="PF07527">
    <property type="entry name" value="Hairy_orange"/>
    <property type="match status" value="1"/>
</dbReference>
<dbReference type="GO" id="GO:0005634">
    <property type="term" value="C:nucleus"/>
    <property type="evidence" value="ECO:0007669"/>
    <property type="project" value="UniProtKB-SubCell"/>
</dbReference>
<dbReference type="InterPro" id="IPR003650">
    <property type="entry name" value="Orange_dom"/>
</dbReference>
<feature type="domain" description="BHLH" evidence="6">
    <location>
        <begin position="62"/>
        <end position="117"/>
    </location>
</feature>
<dbReference type="PANTHER" id="PTHR10985">
    <property type="entry name" value="BASIC HELIX-LOOP-HELIX TRANSCRIPTION FACTOR, HES-RELATED"/>
    <property type="match status" value="1"/>
</dbReference>
<dbReference type="InterPro" id="IPR036638">
    <property type="entry name" value="HLH_DNA-bd_sf"/>
</dbReference>
<evidence type="ECO:0000256" key="3">
    <source>
        <dbReference type="ARBA" id="ARBA00023163"/>
    </source>
</evidence>
<evidence type="ECO:0000256" key="5">
    <source>
        <dbReference type="SAM" id="MobiDB-lite"/>
    </source>
</evidence>
<dbReference type="Gene3D" id="6.10.250.980">
    <property type="match status" value="1"/>
</dbReference>
<dbReference type="Proteomes" id="UP000822476">
    <property type="component" value="Unassembled WGS sequence"/>
</dbReference>
<evidence type="ECO:0000259" key="6">
    <source>
        <dbReference type="PROSITE" id="PS50888"/>
    </source>
</evidence>